<gene>
    <name evidence="2" type="ORF">IPOD504_LOCUS5249</name>
</gene>
<reference evidence="2" key="1">
    <citation type="submission" date="2022-03" db="EMBL/GenBank/DDBJ databases">
        <authorList>
            <person name="Martin H S."/>
        </authorList>
    </citation>
    <scope>NUCLEOTIDE SEQUENCE</scope>
</reference>
<protein>
    <submittedName>
        <fullName evidence="2">Uncharacterized protein</fullName>
    </submittedName>
</protein>
<dbReference type="Proteomes" id="UP000837857">
    <property type="component" value="Chromosome 16"/>
</dbReference>
<feature type="region of interest" description="Disordered" evidence="1">
    <location>
        <begin position="28"/>
        <end position="71"/>
    </location>
</feature>
<keyword evidence="3" id="KW-1185">Reference proteome</keyword>
<dbReference type="EMBL" id="OW152828">
    <property type="protein sequence ID" value="CAH2045834.1"/>
    <property type="molecule type" value="Genomic_DNA"/>
</dbReference>
<proteinExistence type="predicted"/>
<evidence type="ECO:0000313" key="2">
    <source>
        <dbReference type="EMBL" id="CAH2045834.1"/>
    </source>
</evidence>
<feature type="non-terminal residue" evidence="2">
    <location>
        <position position="109"/>
    </location>
</feature>
<accession>A0ABN8I5B6</accession>
<evidence type="ECO:0000313" key="3">
    <source>
        <dbReference type="Proteomes" id="UP000837857"/>
    </source>
</evidence>
<feature type="compositionally biased region" description="Basic residues" evidence="1">
    <location>
        <begin position="45"/>
        <end position="59"/>
    </location>
</feature>
<name>A0ABN8I5B6_9NEOP</name>
<organism evidence="2 3">
    <name type="scientific">Iphiclides podalirius</name>
    <name type="common">scarce swallowtail</name>
    <dbReference type="NCBI Taxonomy" id="110791"/>
    <lineage>
        <taxon>Eukaryota</taxon>
        <taxon>Metazoa</taxon>
        <taxon>Ecdysozoa</taxon>
        <taxon>Arthropoda</taxon>
        <taxon>Hexapoda</taxon>
        <taxon>Insecta</taxon>
        <taxon>Pterygota</taxon>
        <taxon>Neoptera</taxon>
        <taxon>Endopterygota</taxon>
        <taxon>Lepidoptera</taxon>
        <taxon>Glossata</taxon>
        <taxon>Ditrysia</taxon>
        <taxon>Papilionoidea</taxon>
        <taxon>Papilionidae</taxon>
        <taxon>Papilioninae</taxon>
        <taxon>Iphiclides</taxon>
    </lineage>
</organism>
<evidence type="ECO:0000256" key="1">
    <source>
        <dbReference type="SAM" id="MobiDB-lite"/>
    </source>
</evidence>
<sequence length="109" mass="12336">MSIAIAPEKLDVYRCVGHSRALCSFRRSVRRPAAHSPLRPDSPHPRRPRVHRTQGRGHTARNASPYHLNDSGPHQVLITIVFGNDRNERAGKMSGNYFVFRTPPTRRCG</sequence>